<dbReference type="Proteomes" id="UP000024635">
    <property type="component" value="Unassembled WGS sequence"/>
</dbReference>
<dbReference type="EMBL" id="JARK01001362">
    <property type="protein sequence ID" value="EYC18797.1"/>
    <property type="molecule type" value="Genomic_DNA"/>
</dbReference>
<name>A0A016UVH1_9BILA</name>
<evidence type="ECO:0000256" key="1">
    <source>
        <dbReference type="SAM" id="SignalP"/>
    </source>
</evidence>
<evidence type="ECO:0000313" key="3">
    <source>
        <dbReference type="Proteomes" id="UP000024635"/>
    </source>
</evidence>
<proteinExistence type="predicted"/>
<keyword evidence="1" id="KW-0732">Signal</keyword>
<gene>
    <name evidence="2" type="primary">Acey_s0026.g1373</name>
    <name evidence="2" type="ORF">Y032_0026g1373</name>
</gene>
<accession>A0A016UVH1</accession>
<keyword evidence="3" id="KW-1185">Reference proteome</keyword>
<feature type="signal peptide" evidence="1">
    <location>
        <begin position="1"/>
        <end position="19"/>
    </location>
</feature>
<organism evidence="2 3">
    <name type="scientific">Ancylostoma ceylanicum</name>
    <dbReference type="NCBI Taxonomy" id="53326"/>
    <lineage>
        <taxon>Eukaryota</taxon>
        <taxon>Metazoa</taxon>
        <taxon>Ecdysozoa</taxon>
        <taxon>Nematoda</taxon>
        <taxon>Chromadorea</taxon>
        <taxon>Rhabditida</taxon>
        <taxon>Rhabditina</taxon>
        <taxon>Rhabditomorpha</taxon>
        <taxon>Strongyloidea</taxon>
        <taxon>Ancylostomatidae</taxon>
        <taxon>Ancylostomatinae</taxon>
        <taxon>Ancylostoma</taxon>
    </lineage>
</organism>
<dbReference type="AlphaFoldDB" id="A0A016UVH1"/>
<feature type="chain" id="PRO_5001489282" description="Glycine zipper 2TM domain-containing protein" evidence="1">
    <location>
        <begin position="20"/>
        <end position="82"/>
    </location>
</feature>
<protein>
    <recommendedName>
        <fullName evidence="4">Glycine zipper 2TM domain-containing protein</fullName>
    </recommendedName>
</protein>
<comment type="caution">
    <text evidence="2">The sequence shown here is derived from an EMBL/GenBank/DDBJ whole genome shotgun (WGS) entry which is preliminary data.</text>
</comment>
<evidence type="ECO:0008006" key="4">
    <source>
        <dbReference type="Google" id="ProtNLM"/>
    </source>
</evidence>
<sequence length="82" mass="9072">MRSALALLLFLAVIFCVNAQWGYHGYHDRDDDHDHDGYHNGYYPSWGSYSRYYPSYGSQPSNTWRSALGGALGGALIGALLG</sequence>
<reference evidence="3" key="1">
    <citation type="journal article" date="2015" name="Nat. Genet.">
        <title>The genome and transcriptome of the zoonotic hookworm Ancylostoma ceylanicum identify infection-specific gene families.</title>
        <authorList>
            <person name="Schwarz E.M."/>
            <person name="Hu Y."/>
            <person name="Antoshechkin I."/>
            <person name="Miller M.M."/>
            <person name="Sternberg P.W."/>
            <person name="Aroian R.V."/>
        </authorList>
    </citation>
    <scope>NUCLEOTIDE SEQUENCE</scope>
    <source>
        <strain evidence="3">HY135</strain>
    </source>
</reference>
<evidence type="ECO:0000313" key="2">
    <source>
        <dbReference type="EMBL" id="EYC18797.1"/>
    </source>
</evidence>